<organism evidence="2 3">
    <name type="scientific">Caerostris darwini</name>
    <dbReference type="NCBI Taxonomy" id="1538125"/>
    <lineage>
        <taxon>Eukaryota</taxon>
        <taxon>Metazoa</taxon>
        <taxon>Ecdysozoa</taxon>
        <taxon>Arthropoda</taxon>
        <taxon>Chelicerata</taxon>
        <taxon>Arachnida</taxon>
        <taxon>Araneae</taxon>
        <taxon>Araneomorphae</taxon>
        <taxon>Entelegynae</taxon>
        <taxon>Araneoidea</taxon>
        <taxon>Araneidae</taxon>
        <taxon>Caerostris</taxon>
    </lineage>
</organism>
<dbReference type="Proteomes" id="UP001054837">
    <property type="component" value="Unassembled WGS sequence"/>
</dbReference>
<name>A0AAV4VQG1_9ARAC</name>
<feature type="region of interest" description="Disordered" evidence="1">
    <location>
        <begin position="48"/>
        <end position="79"/>
    </location>
</feature>
<keyword evidence="3" id="KW-1185">Reference proteome</keyword>
<evidence type="ECO:0000313" key="3">
    <source>
        <dbReference type="Proteomes" id="UP001054837"/>
    </source>
</evidence>
<comment type="caution">
    <text evidence="2">The sequence shown here is derived from an EMBL/GenBank/DDBJ whole genome shotgun (WGS) entry which is preliminary data.</text>
</comment>
<reference evidence="2 3" key="1">
    <citation type="submission" date="2021-06" db="EMBL/GenBank/DDBJ databases">
        <title>Caerostris darwini draft genome.</title>
        <authorList>
            <person name="Kono N."/>
            <person name="Arakawa K."/>
        </authorList>
    </citation>
    <scope>NUCLEOTIDE SEQUENCE [LARGE SCALE GENOMIC DNA]</scope>
</reference>
<sequence length="79" mass="9043">MSFLDIRVTARRRSDYHTRDTITTSTAYTHTRQYSVLWQRVDVAGKCSEGGKKIQPRGGKTVAKRAGFRQGRQSRVISR</sequence>
<proteinExistence type="predicted"/>
<gene>
    <name evidence="2" type="ORF">CDAR_259411</name>
</gene>
<dbReference type="AlphaFoldDB" id="A0AAV4VQG1"/>
<evidence type="ECO:0008006" key="4">
    <source>
        <dbReference type="Google" id="ProtNLM"/>
    </source>
</evidence>
<evidence type="ECO:0000256" key="1">
    <source>
        <dbReference type="SAM" id="MobiDB-lite"/>
    </source>
</evidence>
<dbReference type="EMBL" id="BPLQ01013371">
    <property type="protein sequence ID" value="GIY71625.1"/>
    <property type="molecule type" value="Genomic_DNA"/>
</dbReference>
<accession>A0AAV4VQG1</accession>
<protein>
    <recommendedName>
        <fullName evidence="4">Ribosomal protein L15</fullName>
    </recommendedName>
</protein>
<evidence type="ECO:0000313" key="2">
    <source>
        <dbReference type="EMBL" id="GIY71625.1"/>
    </source>
</evidence>